<name>A0A6C0U3Y8_9GAMM</name>
<feature type="signal peptide" evidence="2">
    <location>
        <begin position="1"/>
        <end position="26"/>
    </location>
</feature>
<dbReference type="EMBL" id="CP048711">
    <property type="protein sequence ID" value="QIB65085.1"/>
    <property type="molecule type" value="Genomic_DNA"/>
</dbReference>
<keyword evidence="2" id="KW-0732">Signal</keyword>
<feature type="transmembrane region" description="Helical" evidence="1">
    <location>
        <begin position="496"/>
        <end position="518"/>
    </location>
</feature>
<evidence type="ECO:0000259" key="3">
    <source>
        <dbReference type="Pfam" id="PF00144"/>
    </source>
</evidence>
<dbReference type="Proteomes" id="UP000477680">
    <property type="component" value="Chromosome"/>
</dbReference>
<evidence type="ECO:0000256" key="1">
    <source>
        <dbReference type="SAM" id="Phobius"/>
    </source>
</evidence>
<feature type="chain" id="PRO_5025361923" evidence="2">
    <location>
        <begin position="27"/>
        <end position="638"/>
    </location>
</feature>
<dbReference type="PANTHER" id="PTHR46825:SF9">
    <property type="entry name" value="BETA-LACTAMASE-RELATED DOMAIN-CONTAINING PROTEIN"/>
    <property type="match status" value="1"/>
</dbReference>
<dbReference type="InterPro" id="IPR012338">
    <property type="entry name" value="Beta-lactam/transpept-like"/>
</dbReference>
<feature type="transmembrane region" description="Helical" evidence="1">
    <location>
        <begin position="611"/>
        <end position="630"/>
    </location>
</feature>
<dbReference type="KEGG" id="kim:G3T16_06395"/>
<sequence length="638" mass="70175">MMTLKSRFGSALLALMLILGTQAARAGIDDPAEVEAVVDGIVIPLMRNFGSPSGTVVIAHKGELILAKGYGFEDIEQQIPVDPYRTLFRPGSASKLFTWVAVMQLVEQGRLDLDADVNTYLETFSIEDSFPEPVTLRHILTHTAGFEEAALSYLIGNDPDKVLPLAESMARFQPARVTPPGAQTAYSNYATALAGLIVANVSGMPFNDYIRRHILEPLAMQNSSFEEPLPAGLDARMAGSYGLEAGDFVRKPFEIVANFGPAGALSATATDMVRFGEAVRNGGELDGGRILQPETMALTLAPQFSHDERMMGMALGFYANDYNGHRVVGHGGDTNWFHSYLGVDEANELTMFFSFGADGGSIVRTLLAPGFYDHFFPRDEARPVPPADFSERAARFAGNYAPWRASFTGFEKALGMAFSFTVAPSENNTLIVTMGDKAKQYAEIDENLFREVSSKVSLDAGFSPRLLAFQQDEHGAINGFVLDGLPFMSMRKLPVWATPAFNGMLVLLSMLVFAAVLLRRFYQRREIRSWPAPERTALRAAVLASVCHVVTLLLGAVVMTAVGDSLFDGVPTLFKLWLWLPIIATLAGFYLLYSTVTVWRRGSFASVWARLRYTAVVIAALALSWFYYYWNLLGFNYY</sequence>
<feature type="domain" description="Beta-lactamase-related" evidence="3">
    <location>
        <begin position="39"/>
        <end position="353"/>
    </location>
</feature>
<dbReference type="RefSeq" id="WP_163494328.1">
    <property type="nucleotide sequence ID" value="NZ_CP048711.1"/>
</dbReference>
<feature type="transmembrane region" description="Helical" evidence="1">
    <location>
        <begin position="578"/>
        <end position="599"/>
    </location>
</feature>
<evidence type="ECO:0000256" key="2">
    <source>
        <dbReference type="SAM" id="SignalP"/>
    </source>
</evidence>
<dbReference type="InterPro" id="IPR050491">
    <property type="entry name" value="AmpC-like"/>
</dbReference>
<evidence type="ECO:0000313" key="5">
    <source>
        <dbReference type="Proteomes" id="UP000477680"/>
    </source>
</evidence>
<dbReference type="SUPFAM" id="SSF56601">
    <property type="entry name" value="beta-lactamase/transpeptidase-like"/>
    <property type="match status" value="1"/>
</dbReference>
<reference evidence="4 5" key="1">
    <citation type="submission" date="2020-02" db="EMBL/GenBank/DDBJ databases">
        <title>Genome sequencing for Kineobactrum sp. M2.</title>
        <authorList>
            <person name="Park S.-J."/>
        </authorList>
    </citation>
    <scope>NUCLEOTIDE SEQUENCE [LARGE SCALE GENOMIC DNA]</scope>
    <source>
        <strain evidence="4 5">M2</strain>
    </source>
</reference>
<proteinExistence type="predicted"/>
<keyword evidence="1" id="KW-0472">Membrane</keyword>
<dbReference type="PANTHER" id="PTHR46825">
    <property type="entry name" value="D-ALANYL-D-ALANINE-CARBOXYPEPTIDASE/ENDOPEPTIDASE AMPH"/>
    <property type="match status" value="1"/>
</dbReference>
<keyword evidence="1" id="KW-0812">Transmembrane</keyword>
<accession>A0A6C0U3Y8</accession>
<dbReference type="Pfam" id="PF00144">
    <property type="entry name" value="Beta-lactamase"/>
    <property type="match status" value="1"/>
</dbReference>
<organism evidence="4 5">
    <name type="scientific">Kineobactrum salinum</name>
    <dbReference type="NCBI Taxonomy" id="2708301"/>
    <lineage>
        <taxon>Bacteria</taxon>
        <taxon>Pseudomonadati</taxon>
        <taxon>Pseudomonadota</taxon>
        <taxon>Gammaproteobacteria</taxon>
        <taxon>Cellvibrionales</taxon>
        <taxon>Halieaceae</taxon>
        <taxon>Kineobactrum</taxon>
    </lineage>
</organism>
<gene>
    <name evidence="4" type="ORF">G3T16_06395</name>
</gene>
<protein>
    <submittedName>
        <fullName evidence="4">Beta-lactamase family protein</fullName>
    </submittedName>
</protein>
<dbReference type="Gene3D" id="3.40.710.10">
    <property type="entry name" value="DD-peptidase/beta-lactamase superfamily"/>
    <property type="match status" value="1"/>
</dbReference>
<feature type="transmembrane region" description="Helical" evidence="1">
    <location>
        <begin position="538"/>
        <end position="558"/>
    </location>
</feature>
<dbReference type="AlphaFoldDB" id="A0A6C0U3Y8"/>
<evidence type="ECO:0000313" key="4">
    <source>
        <dbReference type="EMBL" id="QIB65085.1"/>
    </source>
</evidence>
<keyword evidence="5" id="KW-1185">Reference proteome</keyword>
<dbReference type="InterPro" id="IPR001466">
    <property type="entry name" value="Beta-lactam-related"/>
</dbReference>
<keyword evidence="1" id="KW-1133">Transmembrane helix</keyword>